<dbReference type="Pfam" id="PF04082">
    <property type="entry name" value="Fungal_trans"/>
    <property type="match status" value="1"/>
</dbReference>
<dbReference type="KEGG" id="pchm:VFPPC_05417"/>
<protein>
    <submittedName>
        <fullName evidence="7">Fungal specific transcription factor</fullName>
    </submittedName>
</protein>
<keyword evidence="8" id="KW-1185">Reference proteome</keyword>
<dbReference type="PROSITE" id="PS50048">
    <property type="entry name" value="ZN2_CY6_FUNGAL_2"/>
    <property type="match status" value="1"/>
</dbReference>
<comment type="caution">
    <text evidence="7">The sequence shown here is derived from an EMBL/GenBank/DDBJ whole genome shotgun (WGS) entry which is preliminary data.</text>
</comment>
<dbReference type="STRING" id="1380566.A0A179FEQ6"/>
<dbReference type="OrthoDB" id="3862662at2759"/>
<keyword evidence="5" id="KW-0539">Nucleus</keyword>
<dbReference type="InterPro" id="IPR001138">
    <property type="entry name" value="Zn2Cys6_DnaBD"/>
</dbReference>
<proteinExistence type="predicted"/>
<dbReference type="PANTHER" id="PTHR47338">
    <property type="entry name" value="ZN(II)2CYS6 TRANSCRIPTION FACTOR (EUROFUNG)-RELATED"/>
    <property type="match status" value="1"/>
</dbReference>
<dbReference type="Pfam" id="PF00172">
    <property type="entry name" value="Zn_clus"/>
    <property type="match status" value="1"/>
</dbReference>
<dbReference type="GO" id="GO:0006351">
    <property type="term" value="P:DNA-templated transcription"/>
    <property type="evidence" value="ECO:0007669"/>
    <property type="project" value="InterPro"/>
</dbReference>
<feature type="domain" description="Zn(2)-C6 fungal-type" evidence="6">
    <location>
        <begin position="12"/>
        <end position="42"/>
    </location>
</feature>
<dbReference type="GO" id="GO:0000981">
    <property type="term" value="F:DNA-binding transcription factor activity, RNA polymerase II-specific"/>
    <property type="evidence" value="ECO:0007669"/>
    <property type="project" value="InterPro"/>
</dbReference>
<keyword evidence="4" id="KW-0804">Transcription</keyword>
<sequence>METDGKLSSRTACLACRRQKRKCSRQLPSCELCQRNRRLCEYSDDSLWVSSDAEALSSASTLAQSTQAQPSASLLFFLDSDEFTSRRSIVEPNVAAPPPELLKFAQHEGGRFLQYVEHYFQSTHTMLPIVSKRRFRQRMTETNPSSDTLTLAFCMHMVSQQTINVDMYDKAKGFLSMLERGGTISIQLLQATILAALYEISHAIYPAAFLTVGHCARLGQAIGLHDRRNSLQMWPVVQSWTELEELRRTWWAVIVLDRFVGLGIQNRPFACEDAKPEDMLPMDDQFWDQGEQKAIPSLAVSAETTLPASSFARTCQAAHLLSRVLAHTNSNASIADRSTYYGEGHQLHKVLTAFHGVVSHEFAAAQNAPELAPRLSALGICSSAMITLYSTHSCAELDDTRGVGIPEQLQLQQISLDGLHQVGSATCEFASRLASLLETNAAGAKIGIFATEAIYQVAKLYIWYTRETGKVEEYSPRIALLLKTLRLLGQKLQVASKIVSIYMLFISN</sequence>
<dbReference type="PANTHER" id="PTHR47338:SF20">
    <property type="entry name" value="ZN(II)2CYS6 TRANSCRIPTION FACTOR (EUROFUNG)"/>
    <property type="match status" value="1"/>
</dbReference>
<evidence type="ECO:0000256" key="3">
    <source>
        <dbReference type="ARBA" id="ARBA00023015"/>
    </source>
</evidence>
<name>A0A179FEQ6_METCM</name>
<dbReference type="GO" id="GO:0003677">
    <property type="term" value="F:DNA binding"/>
    <property type="evidence" value="ECO:0007669"/>
    <property type="project" value="InterPro"/>
</dbReference>
<dbReference type="EMBL" id="LSBJ02000005">
    <property type="protein sequence ID" value="OAQ64075.1"/>
    <property type="molecule type" value="Genomic_DNA"/>
</dbReference>
<dbReference type="Proteomes" id="UP000078397">
    <property type="component" value="Unassembled WGS sequence"/>
</dbReference>
<evidence type="ECO:0000256" key="5">
    <source>
        <dbReference type="ARBA" id="ARBA00023242"/>
    </source>
</evidence>
<dbReference type="InterPro" id="IPR050815">
    <property type="entry name" value="TF_fung"/>
</dbReference>
<reference evidence="7 8" key="1">
    <citation type="journal article" date="2016" name="PLoS Pathog.">
        <title>Biosynthesis of antibiotic leucinostatins in bio-control fungus Purpureocillium lilacinum and their inhibition on phytophthora revealed by genome mining.</title>
        <authorList>
            <person name="Wang G."/>
            <person name="Liu Z."/>
            <person name="Lin R."/>
            <person name="Li E."/>
            <person name="Mao Z."/>
            <person name="Ling J."/>
            <person name="Yang Y."/>
            <person name="Yin W.B."/>
            <person name="Xie B."/>
        </authorList>
    </citation>
    <scope>NUCLEOTIDE SEQUENCE [LARGE SCALE GENOMIC DNA]</scope>
    <source>
        <strain evidence="7">170</strain>
    </source>
</reference>
<keyword evidence="3" id="KW-0805">Transcription regulation</keyword>
<organism evidence="7 8">
    <name type="scientific">Pochonia chlamydosporia 170</name>
    <dbReference type="NCBI Taxonomy" id="1380566"/>
    <lineage>
        <taxon>Eukaryota</taxon>
        <taxon>Fungi</taxon>
        <taxon>Dikarya</taxon>
        <taxon>Ascomycota</taxon>
        <taxon>Pezizomycotina</taxon>
        <taxon>Sordariomycetes</taxon>
        <taxon>Hypocreomycetidae</taxon>
        <taxon>Hypocreales</taxon>
        <taxon>Clavicipitaceae</taxon>
        <taxon>Pochonia</taxon>
    </lineage>
</organism>
<dbReference type="RefSeq" id="XP_018141389.1">
    <property type="nucleotide sequence ID" value="XM_018284617.1"/>
</dbReference>
<gene>
    <name evidence="7" type="ORF">VFPPC_05417</name>
</gene>
<dbReference type="AlphaFoldDB" id="A0A179FEQ6"/>
<evidence type="ECO:0000256" key="1">
    <source>
        <dbReference type="ARBA" id="ARBA00004123"/>
    </source>
</evidence>
<dbReference type="Gene3D" id="4.10.240.10">
    <property type="entry name" value="Zn(2)-C6 fungal-type DNA-binding domain"/>
    <property type="match status" value="1"/>
</dbReference>
<evidence type="ECO:0000259" key="6">
    <source>
        <dbReference type="PROSITE" id="PS50048"/>
    </source>
</evidence>
<evidence type="ECO:0000313" key="8">
    <source>
        <dbReference type="Proteomes" id="UP000078397"/>
    </source>
</evidence>
<dbReference type="GO" id="GO:0008270">
    <property type="term" value="F:zinc ion binding"/>
    <property type="evidence" value="ECO:0007669"/>
    <property type="project" value="InterPro"/>
</dbReference>
<keyword evidence="2" id="KW-0479">Metal-binding</keyword>
<dbReference type="InterPro" id="IPR007219">
    <property type="entry name" value="XnlR_reg_dom"/>
</dbReference>
<dbReference type="InterPro" id="IPR036864">
    <property type="entry name" value="Zn2-C6_fun-type_DNA-bd_sf"/>
</dbReference>
<dbReference type="GeneID" id="28848611"/>
<dbReference type="CDD" id="cd12148">
    <property type="entry name" value="fungal_TF_MHR"/>
    <property type="match status" value="1"/>
</dbReference>
<dbReference type="SMART" id="SM00066">
    <property type="entry name" value="GAL4"/>
    <property type="match status" value="1"/>
</dbReference>
<dbReference type="SUPFAM" id="SSF57701">
    <property type="entry name" value="Zn2/Cys6 DNA-binding domain"/>
    <property type="match status" value="1"/>
</dbReference>
<evidence type="ECO:0000256" key="2">
    <source>
        <dbReference type="ARBA" id="ARBA00022723"/>
    </source>
</evidence>
<dbReference type="CDD" id="cd00067">
    <property type="entry name" value="GAL4"/>
    <property type="match status" value="1"/>
</dbReference>
<evidence type="ECO:0000256" key="4">
    <source>
        <dbReference type="ARBA" id="ARBA00023163"/>
    </source>
</evidence>
<comment type="subcellular location">
    <subcellularLocation>
        <location evidence="1">Nucleus</location>
    </subcellularLocation>
</comment>
<accession>A0A179FEQ6</accession>
<dbReference type="PROSITE" id="PS00463">
    <property type="entry name" value="ZN2_CY6_FUNGAL_1"/>
    <property type="match status" value="1"/>
</dbReference>
<evidence type="ECO:0000313" key="7">
    <source>
        <dbReference type="EMBL" id="OAQ64075.1"/>
    </source>
</evidence>
<dbReference type="GO" id="GO:0005634">
    <property type="term" value="C:nucleus"/>
    <property type="evidence" value="ECO:0007669"/>
    <property type="project" value="UniProtKB-SubCell"/>
</dbReference>
<dbReference type="SMART" id="SM00906">
    <property type="entry name" value="Fungal_trans"/>
    <property type="match status" value="1"/>
</dbReference>